<accession>A0A6M5YQR8</accession>
<feature type="compositionally biased region" description="Basic and acidic residues" evidence="1">
    <location>
        <begin position="35"/>
        <end position="45"/>
    </location>
</feature>
<protein>
    <submittedName>
        <fullName evidence="2">Uncharacterized protein</fullName>
    </submittedName>
</protein>
<evidence type="ECO:0000256" key="1">
    <source>
        <dbReference type="SAM" id="MobiDB-lite"/>
    </source>
</evidence>
<evidence type="ECO:0000313" key="2">
    <source>
        <dbReference type="EMBL" id="QJW95591.1"/>
    </source>
</evidence>
<feature type="region of interest" description="Disordered" evidence="1">
    <location>
        <begin position="32"/>
        <end position="59"/>
    </location>
</feature>
<sequence>MKGHRAGAASGRTELVFSLKLSFHRVPRALPWARDGSRTPRERGHPGRCPGLRKLSPSG</sequence>
<dbReference type="EMBL" id="CP053452">
    <property type="protein sequence ID" value="QJW95591.1"/>
    <property type="molecule type" value="Genomic_DNA"/>
</dbReference>
<dbReference type="Proteomes" id="UP000503447">
    <property type="component" value="Chromosome"/>
</dbReference>
<keyword evidence="3" id="KW-1185">Reference proteome</keyword>
<gene>
    <name evidence="2" type="ORF">FTUN_3141</name>
</gene>
<organism evidence="2 3">
    <name type="scientific">Frigoriglobus tundricola</name>
    <dbReference type="NCBI Taxonomy" id="2774151"/>
    <lineage>
        <taxon>Bacteria</taxon>
        <taxon>Pseudomonadati</taxon>
        <taxon>Planctomycetota</taxon>
        <taxon>Planctomycetia</taxon>
        <taxon>Gemmatales</taxon>
        <taxon>Gemmataceae</taxon>
        <taxon>Frigoriglobus</taxon>
    </lineage>
</organism>
<dbReference type="AlphaFoldDB" id="A0A6M5YQR8"/>
<proteinExistence type="predicted"/>
<reference evidence="3" key="1">
    <citation type="submission" date="2020-05" db="EMBL/GenBank/DDBJ databases">
        <title>Frigoriglobus tundricola gen. nov., sp. nov., a psychrotolerant cellulolytic planctomycete of the family Gemmataceae with two divergent copies of 16S rRNA gene.</title>
        <authorList>
            <person name="Kulichevskaya I.S."/>
            <person name="Ivanova A.A."/>
            <person name="Naumoff D.G."/>
            <person name="Beletsky A.V."/>
            <person name="Rijpstra W.I.C."/>
            <person name="Sinninghe Damste J.S."/>
            <person name="Mardanov A.V."/>
            <person name="Ravin N.V."/>
            <person name="Dedysh S.N."/>
        </authorList>
    </citation>
    <scope>NUCLEOTIDE SEQUENCE [LARGE SCALE GENOMIC DNA]</scope>
    <source>
        <strain evidence="3">PL17</strain>
    </source>
</reference>
<name>A0A6M5YQR8_9BACT</name>
<dbReference type="KEGG" id="ftj:FTUN_3141"/>
<evidence type="ECO:0000313" key="3">
    <source>
        <dbReference type="Proteomes" id="UP000503447"/>
    </source>
</evidence>